<evidence type="ECO:0000313" key="9">
    <source>
        <dbReference type="Proteomes" id="UP001620460"/>
    </source>
</evidence>
<feature type="domain" description="Membrane insertase YidC/Oxa/ALB C-terminal" evidence="7">
    <location>
        <begin position="24"/>
        <end position="203"/>
    </location>
</feature>
<dbReference type="InterPro" id="IPR028055">
    <property type="entry name" value="YidC/Oxa/ALB_C"/>
</dbReference>
<evidence type="ECO:0000256" key="3">
    <source>
        <dbReference type="ARBA" id="ARBA00022989"/>
    </source>
</evidence>
<comment type="subcellular location">
    <subcellularLocation>
        <location evidence="1 5">Membrane</location>
        <topology evidence="1 5">Multi-pass membrane protein</topology>
    </subcellularLocation>
</comment>
<dbReference type="Pfam" id="PF02096">
    <property type="entry name" value="60KD_IMP"/>
    <property type="match status" value="1"/>
</dbReference>
<organism evidence="8 9">
    <name type="scientific">Dyella ginsengisoli</name>
    <dbReference type="NCBI Taxonomy" id="363848"/>
    <lineage>
        <taxon>Bacteria</taxon>
        <taxon>Pseudomonadati</taxon>
        <taxon>Pseudomonadota</taxon>
        <taxon>Gammaproteobacteria</taxon>
        <taxon>Lysobacterales</taxon>
        <taxon>Rhodanobacteraceae</taxon>
        <taxon>Dyella</taxon>
    </lineage>
</organism>
<evidence type="ECO:0000256" key="1">
    <source>
        <dbReference type="ARBA" id="ARBA00004141"/>
    </source>
</evidence>
<dbReference type="Proteomes" id="UP001620460">
    <property type="component" value="Unassembled WGS sequence"/>
</dbReference>
<accession>A0ABW8JUX1</accession>
<keyword evidence="9" id="KW-1185">Reference proteome</keyword>
<keyword evidence="4 6" id="KW-0472">Membrane</keyword>
<dbReference type="EMBL" id="JADIKM010000003">
    <property type="protein sequence ID" value="MFK2904887.1"/>
    <property type="molecule type" value="Genomic_DNA"/>
</dbReference>
<reference evidence="8 9" key="1">
    <citation type="submission" date="2020-10" db="EMBL/GenBank/DDBJ databases">
        <title>Phylogeny of dyella-like bacteria.</title>
        <authorList>
            <person name="Fu J."/>
        </authorList>
    </citation>
    <scope>NUCLEOTIDE SEQUENCE [LARGE SCALE GENOMIC DNA]</scope>
    <source>
        <strain evidence="8 9">Gsoil3046</strain>
    </source>
</reference>
<evidence type="ECO:0000259" key="7">
    <source>
        <dbReference type="Pfam" id="PF02096"/>
    </source>
</evidence>
<name>A0ABW8JUX1_9GAMM</name>
<evidence type="ECO:0000313" key="8">
    <source>
        <dbReference type="EMBL" id="MFK2904887.1"/>
    </source>
</evidence>
<dbReference type="PANTHER" id="PTHR12428:SF65">
    <property type="entry name" value="CYTOCHROME C OXIDASE ASSEMBLY PROTEIN COX18, MITOCHONDRIAL"/>
    <property type="match status" value="1"/>
</dbReference>
<gene>
    <name evidence="8" type="primary">yidC</name>
    <name evidence="8" type="ORF">ISP17_13065</name>
</gene>
<feature type="transmembrane region" description="Helical" evidence="6">
    <location>
        <begin position="177"/>
        <end position="197"/>
    </location>
</feature>
<proteinExistence type="inferred from homology"/>
<keyword evidence="2 5" id="KW-0812">Transmembrane</keyword>
<protein>
    <submittedName>
        <fullName evidence="8">Membrane protein insertase YidC</fullName>
    </submittedName>
</protein>
<dbReference type="RefSeq" id="WP_404633820.1">
    <property type="nucleotide sequence ID" value="NZ_JADIKM010000003.1"/>
</dbReference>
<keyword evidence="3 6" id="KW-1133">Transmembrane helix</keyword>
<feature type="transmembrane region" description="Helical" evidence="6">
    <location>
        <begin position="137"/>
        <end position="157"/>
    </location>
</feature>
<comment type="similarity">
    <text evidence="5">Belongs to the OXA1/ALB3/YidC family.</text>
</comment>
<sequence>MWSLFVEGLSHALSLMAHGLGGSFGLAVIALAMIVRLALLPWTLRLAEQGWHRQKTMLALKPRLDALRELHGKDALAYACAAQALHKEHGIAGGLGSGLLVTAVQAPVGAGIYAAIRQGLAGAGSFLWIPRLARPDFLLALTVAALSYAAITLNPAMPAQVKTLLQMLPVLFSFLMVWHLAAGLGLYWAGSSSVNVLQAALLRRRVRCIGTSRSAG</sequence>
<feature type="transmembrane region" description="Helical" evidence="6">
    <location>
        <begin position="20"/>
        <end position="44"/>
    </location>
</feature>
<comment type="caution">
    <text evidence="8">The sequence shown here is derived from an EMBL/GenBank/DDBJ whole genome shotgun (WGS) entry which is preliminary data.</text>
</comment>
<evidence type="ECO:0000256" key="5">
    <source>
        <dbReference type="RuleBase" id="RU003945"/>
    </source>
</evidence>
<dbReference type="NCBIfam" id="TIGR03592">
    <property type="entry name" value="yidC_oxa1_cterm"/>
    <property type="match status" value="1"/>
</dbReference>
<evidence type="ECO:0000256" key="6">
    <source>
        <dbReference type="SAM" id="Phobius"/>
    </source>
</evidence>
<dbReference type="PANTHER" id="PTHR12428">
    <property type="entry name" value="OXA1"/>
    <property type="match status" value="1"/>
</dbReference>
<evidence type="ECO:0000256" key="2">
    <source>
        <dbReference type="ARBA" id="ARBA00022692"/>
    </source>
</evidence>
<dbReference type="InterPro" id="IPR001708">
    <property type="entry name" value="YidC/ALB3/OXA1/COX18"/>
</dbReference>
<evidence type="ECO:0000256" key="4">
    <source>
        <dbReference type="ARBA" id="ARBA00023136"/>
    </source>
</evidence>